<dbReference type="Pfam" id="PF08888">
    <property type="entry name" value="HopJ"/>
    <property type="match status" value="1"/>
</dbReference>
<reference evidence="1 2" key="1">
    <citation type="journal article" date="2013" name="Genome Announc.">
        <title>Genome Sequence of Moraxella macacae 0408225, a Novel Bacterial Species Isolated from a Cynomolgus Macaque with Epistaxis.</title>
        <authorList>
            <person name="Ladner J.T."/>
            <person name="Whitehouse C.A."/>
            <person name="Koroleva G.I."/>
            <person name="Palacios G.F."/>
        </authorList>
    </citation>
    <scope>NUCLEOTIDE SEQUENCE [LARGE SCALE GENOMIC DNA]</scope>
    <source>
        <strain evidence="1 2">0408225</strain>
    </source>
</reference>
<sequence>MIDKLVLSALLAKLDNKSIDFQGVLQTIAQYYDYQPVAFANGLAHSKAGENEASAKILAFAQANHLNQTDTLKLFAEHYDAVKATPRGDDHPNIRNFMFYGWQGFLMAKSALTLKT</sequence>
<proteinExistence type="predicted"/>
<dbReference type="AlphaFoldDB" id="L2F592"/>
<evidence type="ECO:0000313" key="2">
    <source>
        <dbReference type="Proteomes" id="UP000023795"/>
    </source>
</evidence>
<dbReference type="EMBL" id="ANIN01000002">
    <property type="protein sequence ID" value="ELA08192.1"/>
    <property type="molecule type" value="Genomic_DNA"/>
</dbReference>
<dbReference type="eggNOG" id="ENOG5032RP0">
    <property type="taxonomic scope" value="Bacteria"/>
</dbReference>
<accession>L2F592</accession>
<keyword evidence="2" id="KW-1185">Reference proteome</keyword>
<dbReference type="InterPro" id="IPR014984">
    <property type="entry name" value="HopJ"/>
</dbReference>
<protein>
    <recommendedName>
        <fullName evidence="3">HopJ type III effector protein</fullName>
    </recommendedName>
</protein>
<gene>
    <name evidence="1" type="ORF">MOMA_06511</name>
</gene>
<dbReference type="Gene3D" id="3.20.160.10">
    <property type="entry name" value="vpa0580 domain like"/>
    <property type="match status" value="1"/>
</dbReference>
<dbReference type="PATRIC" id="fig|1230338.3.peg.1388"/>
<dbReference type="Proteomes" id="UP000023795">
    <property type="component" value="Unassembled WGS sequence"/>
</dbReference>
<comment type="caution">
    <text evidence="1">The sequence shown here is derived from an EMBL/GenBank/DDBJ whole genome shotgun (WGS) entry which is preliminary data.</text>
</comment>
<dbReference type="STRING" id="1230338.MOMA_06511"/>
<dbReference type="RefSeq" id="WP_009501735.1">
    <property type="nucleotide sequence ID" value="NZ_ANIN01000002.1"/>
</dbReference>
<name>L2F592_9GAMM</name>
<dbReference type="OrthoDB" id="9790826at2"/>
<evidence type="ECO:0008006" key="3">
    <source>
        <dbReference type="Google" id="ProtNLM"/>
    </source>
</evidence>
<dbReference type="InterPro" id="IPR038604">
    <property type="entry name" value="HopJ_sf"/>
</dbReference>
<organism evidence="1 2">
    <name type="scientific">Moraxella macacae 0408225</name>
    <dbReference type="NCBI Taxonomy" id="1230338"/>
    <lineage>
        <taxon>Bacteria</taxon>
        <taxon>Pseudomonadati</taxon>
        <taxon>Pseudomonadota</taxon>
        <taxon>Gammaproteobacteria</taxon>
        <taxon>Moraxellales</taxon>
        <taxon>Moraxellaceae</taxon>
        <taxon>Moraxella</taxon>
    </lineage>
</organism>
<evidence type="ECO:0000313" key="1">
    <source>
        <dbReference type="EMBL" id="ELA08192.1"/>
    </source>
</evidence>